<protein>
    <submittedName>
        <fullName evidence="1">Uncharacterized protein</fullName>
    </submittedName>
</protein>
<reference evidence="1 2" key="1">
    <citation type="submission" date="2019-11" db="EMBL/GenBank/DDBJ databases">
        <title>Growth characteristics of pneumococcus vary with the chemical composition of the capsule and with environmental conditions.</title>
        <authorList>
            <person name="Tothpal A."/>
            <person name="Desobry K."/>
            <person name="Joshi S."/>
            <person name="Wyllie A.L."/>
            <person name="Weinberger D.M."/>
        </authorList>
    </citation>
    <scope>NUCLEOTIDE SEQUENCE [LARGE SCALE GENOMIC DNA]</scope>
    <source>
        <strain evidence="2">pnumococcus19F</strain>
    </source>
</reference>
<gene>
    <name evidence="1" type="ORF">GM536_14550</name>
</gene>
<dbReference type="Proteomes" id="UP000437160">
    <property type="component" value="Unassembled WGS sequence"/>
</dbReference>
<evidence type="ECO:0000313" key="1">
    <source>
        <dbReference type="EMBL" id="MTW00223.1"/>
    </source>
</evidence>
<organism evidence="1 2">
    <name type="scientific">Streptococcus pneumoniae</name>
    <dbReference type="NCBI Taxonomy" id="1313"/>
    <lineage>
        <taxon>Bacteria</taxon>
        <taxon>Bacillati</taxon>
        <taxon>Bacillota</taxon>
        <taxon>Bacilli</taxon>
        <taxon>Lactobacillales</taxon>
        <taxon>Streptococcaceae</taxon>
        <taxon>Streptococcus</taxon>
    </lineage>
</organism>
<dbReference type="AlphaFoldDB" id="A0A6I3UVX8"/>
<proteinExistence type="predicted"/>
<feature type="non-terminal residue" evidence="1">
    <location>
        <position position="86"/>
    </location>
</feature>
<accession>A0A6I3UVX8</accession>
<dbReference type="RefSeq" id="WP_155482614.1">
    <property type="nucleotide sequence ID" value="NZ_WNIA01000837.1"/>
</dbReference>
<name>A0A6I3UVX8_STREE</name>
<dbReference type="EMBL" id="WNIA01000837">
    <property type="protein sequence ID" value="MTW00223.1"/>
    <property type="molecule type" value="Genomic_DNA"/>
</dbReference>
<evidence type="ECO:0000313" key="2">
    <source>
        <dbReference type="Proteomes" id="UP000437160"/>
    </source>
</evidence>
<sequence length="86" mass="9216">PQEIAGVEKIGQTKADFTLLVNGVKLDGQKLDSAFQGTLEAVYPTEFAQAKELEEVPAVASDAVIKAKERVEIPVVYIPVFPGTNS</sequence>
<comment type="caution">
    <text evidence="1">The sequence shown here is derived from an EMBL/GenBank/DDBJ whole genome shotgun (WGS) entry which is preliminary data.</text>
</comment>
<feature type="non-terminal residue" evidence="1">
    <location>
        <position position="1"/>
    </location>
</feature>